<feature type="region of interest" description="Disordered" evidence="1">
    <location>
        <begin position="1"/>
        <end position="23"/>
    </location>
</feature>
<proteinExistence type="predicted"/>
<gene>
    <name evidence="2" type="ORF">IAB00_06410</name>
</gene>
<evidence type="ECO:0000256" key="1">
    <source>
        <dbReference type="SAM" id="MobiDB-lite"/>
    </source>
</evidence>
<feature type="region of interest" description="Disordered" evidence="1">
    <location>
        <begin position="49"/>
        <end position="82"/>
    </location>
</feature>
<protein>
    <submittedName>
        <fullName evidence="2">Alpha/beta hydrolase</fullName>
    </submittedName>
</protein>
<evidence type="ECO:0000313" key="2">
    <source>
        <dbReference type="EMBL" id="HIU10851.1"/>
    </source>
</evidence>
<comment type="caution">
    <text evidence="2">The sequence shown here is derived from an EMBL/GenBank/DDBJ whole genome shotgun (WGS) entry which is preliminary data.</text>
</comment>
<evidence type="ECO:0000313" key="3">
    <source>
        <dbReference type="Proteomes" id="UP000824124"/>
    </source>
</evidence>
<sequence length="82" mass="9050">MPVKPDEGRSRKSKMKRRTASWEAAKDEIAKELGLWDKVQSEGWASLTAEESGRLGGVLSGRYPGKAPKRPPQGAGRRQTED</sequence>
<organism evidence="2 3">
    <name type="scientific">Candidatus Avidehalobacter gallistercoris</name>
    <dbReference type="NCBI Taxonomy" id="2840694"/>
    <lineage>
        <taxon>Bacteria</taxon>
        <taxon>Bacillati</taxon>
        <taxon>Bacillota</taxon>
        <taxon>Clostridia</taxon>
        <taxon>Eubacteriales</taxon>
        <taxon>Peptococcaceae</taxon>
        <taxon>Peptococcaceae incertae sedis</taxon>
        <taxon>Candidatus Avidehalobacter</taxon>
    </lineage>
</organism>
<dbReference type="AlphaFoldDB" id="A0A9D1HKC2"/>
<reference evidence="2" key="1">
    <citation type="submission" date="2020-10" db="EMBL/GenBank/DDBJ databases">
        <authorList>
            <person name="Gilroy R."/>
        </authorList>
    </citation>
    <scope>NUCLEOTIDE SEQUENCE</scope>
    <source>
        <strain evidence="2">2830</strain>
    </source>
</reference>
<dbReference type="EMBL" id="DVMH01000031">
    <property type="protein sequence ID" value="HIU10851.1"/>
    <property type="molecule type" value="Genomic_DNA"/>
</dbReference>
<feature type="compositionally biased region" description="Basic and acidic residues" evidence="1">
    <location>
        <begin position="1"/>
        <end position="10"/>
    </location>
</feature>
<dbReference type="Proteomes" id="UP000824124">
    <property type="component" value="Unassembled WGS sequence"/>
</dbReference>
<reference evidence="2" key="2">
    <citation type="journal article" date="2021" name="PeerJ">
        <title>Extensive microbial diversity within the chicken gut microbiome revealed by metagenomics and culture.</title>
        <authorList>
            <person name="Gilroy R."/>
            <person name="Ravi A."/>
            <person name="Getino M."/>
            <person name="Pursley I."/>
            <person name="Horton D.L."/>
            <person name="Alikhan N.F."/>
            <person name="Baker D."/>
            <person name="Gharbi K."/>
            <person name="Hall N."/>
            <person name="Watson M."/>
            <person name="Adriaenssens E.M."/>
            <person name="Foster-Nyarko E."/>
            <person name="Jarju S."/>
            <person name="Secka A."/>
            <person name="Antonio M."/>
            <person name="Oren A."/>
            <person name="Chaudhuri R.R."/>
            <person name="La Ragione R."/>
            <person name="Hildebrand F."/>
            <person name="Pallen M.J."/>
        </authorList>
    </citation>
    <scope>NUCLEOTIDE SEQUENCE</scope>
    <source>
        <strain evidence="2">2830</strain>
    </source>
</reference>
<keyword evidence="2" id="KW-0378">Hydrolase</keyword>
<name>A0A9D1HKC2_9FIRM</name>
<accession>A0A9D1HKC2</accession>
<dbReference type="GO" id="GO:0016787">
    <property type="term" value="F:hydrolase activity"/>
    <property type="evidence" value="ECO:0007669"/>
    <property type="project" value="UniProtKB-KW"/>
</dbReference>